<evidence type="ECO:0008006" key="7">
    <source>
        <dbReference type="Google" id="ProtNLM"/>
    </source>
</evidence>
<protein>
    <recommendedName>
        <fullName evidence="7">Aldose 1-epimerase</fullName>
    </recommendedName>
</protein>
<keyword evidence="2" id="KW-0413">Isomerase</keyword>
<comment type="similarity">
    <text evidence="1">Belongs to the aldose epimerase family.</text>
</comment>
<organism evidence="5 6">
    <name type="scientific">Musa troglodytarum</name>
    <name type="common">fe'i banana</name>
    <dbReference type="NCBI Taxonomy" id="320322"/>
    <lineage>
        <taxon>Eukaryota</taxon>
        <taxon>Viridiplantae</taxon>
        <taxon>Streptophyta</taxon>
        <taxon>Embryophyta</taxon>
        <taxon>Tracheophyta</taxon>
        <taxon>Spermatophyta</taxon>
        <taxon>Magnoliopsida</taxon>
        <taxon>Liliopsida</taxon>
        <taxon>Zingiberales</taxon>
        <taxon>Musaceae</taxon>
        <taxon>Musa</taxon>
    </lineage>
</organism>
<dbReference type="AlphaFoldDB" id="A0A9E7GJK9"/>
<evidence type="ECO:0000313" key="6">
    <source>
        <dbReference type="Proteomes" id="UP001055439"/>
    </source>
</evidence>
<dbReference type="CDD" id="cd09019">
    <property type="entry name" value="galactose_mutarotase_like"/>
    <property type="match status" value="1"/>
</dbReference>
<name>A0A9E7GJK9_9LILI</name>
<feature type="compositionally biased region" description="Basic residues" evidence="4">
    <location>
        <begin position="403"/>
        <end position="416"/>
    </location>
</feature>
<reference evidence="5" key="1">
    <citation type="submission" date="2022-05" db="EMBL/GenBank/DDBJ databases">
        <title>The Musa troglodytarum L. genome provides insights into the mechanism of non-climacteric behaviour and enrichment of carotenoids.</title>
        <authorList>
            <person name="Wang J."/>
        </authorList>
    </citation>
    <scope>NUCLEOTIDE SEQUENCE</scope>
    <source>
        <tissue evidence="5">Leaf</tissue>
    </source>
</reference>
<evidence type="ECO:0000256" key="1">
    <source>
        <dbReference type="ARBA" id="ARBA00006206"/>
    </source>
</evidence>
<feature type="compositionally biased region" description="Polar residues" evidence="4">
    <location>
        <begin position="321"/>
        <end position="330"/>
    </location>
</feature>
<dbReference type="PANTHER" id="PTHR10091">
    <property type="entry name" value="ALDOSE-1-EPIMERASE"/>
    <property type="match status" value="1"/>
</dbReference>
<feature type="compositionally biased region" description="Low complexity" evidence="4">
    <location>
        <begin position="344"/>
        <end position="355"/>
    </location>
</feature>
<evidence type="ECO:0000256" key="2">
    <source>
        <dbReference type="ARBA" id="ARBA00023235"/>
    </source>
</evidence>
<sequence length="471" mass="50962">MAAELYELSNGTITVKITNFGATITSLLVPDANGNLADVVLGFDTVEPYQKGAGRYFGCIVGRVANRIKEGKFTLNGLDYSLHINNPPNSLHGGKIGFDKVLWEVAEYNNDKFPSLTLKYHSKDGEEGYPGDLSVIAKYSLPSGASLKLEMEAVPTNKATPIDSRIHEVPVGYDHNYVLDCGEKRCGLKHAAKVKDPSSSRVLNLWTDAPGMQFYTGNFVSGVVGKGGAVYEKHAGLCLETQGFPNAINQPNFPSIVVQPGEKYKHTMLFEFSTLLLVPGARSGESGEKTQAPILIDSGNACEDKMPQKEDATIDDGGSVNIGTTGTIGSLMTREIESMKRSEQASSSAQRKQQAGPVSVPCGANPRKALQRRNQTNEYGSTGSSSSGTGHTHCSNQEDAQKSRHTPRKKGHRHAPILRSDDSPTNRNLDTDKVEKKVHTCMVKVVDLKCGNPMSSRLKKLSFSKLSESIS</sequence>
<feature type="region of interest" description="Disordered" evidence="4">
    <location>
        <begin position="309"/>
        <end position="436"/>
    </location>
</feature>
<dbReference type="InterPro" id="IPR047215">
    <property type="entry name" value="Galactose_mutarotase-like"/>
</dbReference>
<feature type="region of interest" description="Disordered" evidence="4">
    <location>
        <begin position="282"/>
        <end position="301"/>
    </location>
</feature>
<dbReference type="Pfam" id="PF01263">
    <property type="entry name" value="Aldose_epim"/>
    <property type="match status" value="1"/>
</dbReference>
<feature type="compositionally biased region" description="Basic and acidic residues" evidence="4">
    <location>
        <begin position="334"/>
        <end position="343"/>
    </location>
</feature>
<dbReference type="GO" id="GO:0004034">
    <property type="term" value="F:aldose 1-epimerase activity"/>
    <property type="evidence" value="ECO:0007669"/>
    <property type="project" value="TreeGrafter"/>
</dbReference>
<dbReference type="InterPro" id="IPR011013">
    <property type="entry name" value="Gal_mutarotase_sf_dom"/>
</dbReference>
<dbReference type="OrthoDB" id="274691at2759"/>
<evidence type="ECO:0000256" key="3">
    <source>
        <dbReference type="ARBA" id="ARBA00023277"/>
    </source>
</evidence>
<gene>
    <name evidence="5" type="ORF">MUK42_22516</name>
</gene>
<dbReference type="PANTHER" id="PTHR10091:SF49">
    <property type="entry name" value="ALDOSE 1-EPIMERASE"/>
    <property type="match status" value="1"/>
</dbReference>
<dbReference type="Gene3D" id="2.70.98.10">
    <property type="match status" value="2"/>
</dbReference>
<dbReference type="InterPro" id="IPR014718">
    <property type="entry name" value="GH-type_carb-bd"/>
</dbReference>
<dbReference type="SUPFAM" id="SSF74650">
    <property type="entry name" value="Galactose mutarotase-like"/>
    <property type="match status" value="1"/>
</dbReference>
<feature type="compositionally biased region" description="Low complexity" evidence="4">
    <location>
        <begin position="380"/>
        <end position="393"/>
    </location>
</feature>
<evidence type="ECO:0000256" key="4">
    <source>
        <dbReference type="SAM" id="MobiDB-lite"/>
    </source>
</evidence>
<dbReference type="EMBL" id="CP097508">
    <property type="protein sequence ID" value="URE13392.1"/>
    <property type="molecule type" value="Genomic_DNA"/>
</dbReference>
<keyword evidence="3" id="KW-0119">Carbohydrate metabolism</keyword>
<accession>A0A9E7GJK9</accession>
<proteinExistence type="inferred from homology"/>
<dbReference type="Proteomes" id="UP001055439">
    <property type="component" value="Chromosome 6"/>
</dbReference>
<dbReference type="GO" id="GO:0006006">
    <property type="term" value="P:glucose metabolic process"/>
    <property type="evidence" value="ECO:0007669"/>
    <property type="project" value="TreeGrafter"/>
</dbReference>
<feature type="compositionally biased region" description="Basic and acidic residues" evidence="4">
    <location>
        <begin position="419"/>
        <end position="436"/>
    </location>
</feature>
<dbReference type="GO" id="GO:0033499">
    <property type="term" value="P:galactose catabolic process via UDP-galactose, Leloir pathway"/>
    <property type="evidence" value="ECO:0007669"/>
    <property type="project" value="TreeGrafter"/>
</dbReference>
<dbReference type="InterPro" id="IPR008183">
    <property type="entry name" value="Aldose_1/G6P_1-epimerase"/>
</dbReference>
<evidence type="ECO:0000313" key="5">
    <source>
        <dbReference type="EMBL" id="URE13392.1"/>
    </source>
</evidence>
<keyword evidence="6" id="KW-1185">Reference proteome</keyword>
<dbReference type="GO" id="GO:0030246">
    <property type="term" value="F:carbohydrate binding"/>
    <property type="evidence" value="ECO:0007669"/>
    <property type="project" value="InterPro"/>
</dbReference>